<sequence length="60" mass="6885">MVLSGDSHNGKWLEEKPTRGAEEDDDDDEETPLTEKKLGRYVEYKIVTPQAFSTNLFQEP</sequence>
<organism evidence="2 3">
    <name type="scientific">Polyplax serrata</name>
    <name type="common">Common mouse louse</name>
    <dbReference type="NCBI Taxonomy" id="468196"/>
    <lineage>
        <taxon>Eukaryota</taxon>
        <taxon>Metazoa</taxon>
        <taxon>Ecdysozoa</taxon>
        <taxon>Arthropoda</taxon>
        <taxon>Hexapoda</taxon>
        <taxon>Insecta</taxon>
        <taxon>Pterygota</taxon>
        <taxon>Neoptera</taxon>
        <taxon>Paraneoptera</taxon>
        <taxon>Psocodea</taxon>
        <taxon>Troctomorpha</taxon>
        <taxon>Phthiraptera</taxon>
        <taxon>Anoplura</taxon>
        <taxon>Polyplacidae</taxon>
        <taxon>Polyplax</taxon>
    </lineage>
</organism>
<evidence type="ECO:0000313" key="2">
    <source>
        <dbReference type="EMBL" id="KAK6629630.1"/>
    </source>
</evidence>
<feature type="compositionally biased region" description="Acidic residues" evidence="1">
    <location>
        <begin position="22"/>
        <end position="32"/>
    </location>
</feature>
<feature type="region of interest" description="Disordered" evidence="1">
    <location>
        <begin position="1"/>
        <end position="37"/>
    </location>
</feature>
<dbReference type="EMBL" id="JAWJWE010000036">
    <property type="protein sequence ID" value="KAK6629630.1"/>
    <property type="molecule type" value="Genomic_DNA"/>
</dbReference>
<evidence type="ECO:0000313" key="3">
    <source>
        <dbReference type="Proteomes" id="UP001372834"/>
    </source>
</evidence>
<proteinExistence type="predicted"/>
<dbReference type="Proteomes" id="UP001372834">
    <property type="component" value="Unassembled WGS sequence"/>
</dbReference>
<evidence type="ECO:0000256" key="1">
    <source>
        <dbReference type="SAM" id="MobiDB-lite"/>
    </source>
</evidence>
<dbReference type="AlphaFoldDB" id="A0AAN8S374"/>
<gene>
    <name evidence="2" type="ORF">RUM43_003447</name>
</gene>
<accession>A0AAN8S374</accession>
<feature type="compositionally biased region" description="Basic and acidic residues" evidence="1">
    <location>
        <begin position="8"/>
        <end position="21"/>
    </location>
</feature>
<protein>
    <submittedName>
        <fullName evidence="2">Uncharacterized protein</fullName>
    </submittedName>
</protein>
<comment type="caution">
    <text evidence="2">The sequence shown here is derived from an EMBL/GenBank/DDBJ whole genome shotgun (WGS) entry which is preliminary data.</text>
</comment>
<name>A0AAN8S374_POLSC</name>
<reference evidence="2 3" key="1">
    <citation type="submission" date="2023-10" db="EMBL/GenBank/DDBJ databases">
        <title>Genomes of two closely related lineages of the louse Polyplax serrata with different host specificities.</title>
        <authorList>
            <person name="Martinu J."/>
            <person name="Tarabai H."/>
            <person name="Stefka J."/>
            <person name="Hypsa V."/>
        </authorList>
    </citation>
    <scope>NUCLEOTIDE SEQUENCE [LARGE SCALE GENOMIC DNA]</scope>
    <source>
        <strain evidence="2">HR10_N</strain>
    </source>
</reference>